<feature type="region of interest" description="Disordered" evidence="1">
    <location>
        <begin position="56"/>
        <end position="80"/>
    </location>
</feature>
<evidence type="ECO:0000313" key="2">
    <source>
        <dbReference type="EMBL" id="KGN76293.1"/>
    </source>
</evidence>
<dbReference type="AlphaFoldDB" id="A0A0A2EBL3"/>
<organism evidence="2 3">
    <name type="scientific">Porphyromonas macacae</name>
    <dbReference type="NCBI Taxonomy" id="28115"/>
    <lineage>
        <taxon>Bacteria</taxon>
        <taxon>Pseudomonadati</taxon>
        <taxon>Bacteroidota</taxon>
        <taxon>Bacteroidia</taxon>
        <taxon>Bacteroidales</taxon>
        <taxon>Porphyromonadaceae</taxon>
        <taxon>Porphyromonas</taxon>
    </lineage>
</organism>
<reference evidence="2 3" key="1">
    <citation type="submission" date="2014-09" db="EMBL/GenBank/DDBJ databases">
        <title>Draft Genome Sequence of Porphyromonas macacae COT-192_OH2859.</title>
        <authorList>
            <person name="Wallis C."/>
            <person name="Deusch O."/>
            <person name="O'Flynn C."/>
            <person name="Davis I."/>
            <person name="Horsfall A."/>
            <person name="Kirkwood N."/>
            <person name="Harris S."/>
            <person name="Eisen J.A."/>
            <person name="Coil D.A."/>
            <person name="Darling A.E."/>
            <person name="Jospin G."/>
            <person name="Alexiev A."/>
        </authorList>
    </citation>
    <scope>NUCLEOTIDE SEQUENCE [LARGE SCALE GENOMIC DNA]</scope>
    <source>
        <strain evidence="3">COT-192 OH2859</strain>
    </source>
</reference>
<protein>
    <submittedName>
        <fullName evidence="2">Uncharacterized protein</fullName>
    </submittedName>
</protein>
<proteinExistence type="predicted"/>
<evidence type="ECO:0000256" key="1">
    <source>
        <dbReference type="SAM" id="MobiDB-lite"/>
    </source>
</evidence>
<dbReference type="Proteomes" id="UP000030103">
    <property type="component" value="Unassembled WGS sequence"/>
</dbReference>
<keyword evidence="3" id="KW-1185">Reference proteome</keyword>
<evidence type="ECO:0000313" key="3">
    <source>
        <dbReference type="Proteomes" id="UP000030103"/>
    </source>
</evidence>
<sequence length="94" mass="10481">MNSVRPLGAVNKNKSKIMSKLSSSKGKGSVLIGLLLVAGSLLAVLLPAHRAAKRREYERKNYYSPDDVDLNPDAELGNRSRQYYRQENDFTIAD</sequence>
<comment type="caution">
    <text evidence="2">The sequence shown here is derived from an EMBL/GenBank/DDBJ whole genome shotgun (WGS) entry which is preliminary data.</text>
</comment>
<dbReference type="EMBL" id="JRFA01000002">
    <property type="protein sequence ID" value="KGN76293.1"/>
    <property type="molecule type" value="Genomic_DNA"/>
</dbReference>
<gene>
    <name evidence="2" type="ORF">HQ47_00405</name>
</gene>
<dbReference type="STRING" id="28115.HQ47_00405"/>
<accession>A0A0A2EBL3</accession>
<name>A0A0A2EBL3_9PORP</name>